<reference evidence="4" key="1">
    <citation type="submission" date="2017-02" db="UniProtKB">
        <authorList>
            <consortium name="WormBaseParasite"/>
        </authorList>
    </citation>
    <scope>IDENTIFICATION</scope>
</reference>
<reference evidence="2 3" key="2">
    <citation type="submission" date="2018-10" db="EMBL/GenBank/DDBJ databases">
        <authorList>
            <consortium name="Pathogen Informatics"/>
        </authorList>
    </citation>
    <scope>NUCLEOTIDE SEQUENCE [LARGE SCALE GENOMIC DNA]</scope>
</reference>
<dbReference type="EMBL" id="UXSR01001791">
    <property type="protein sequence ID" value="VDD78514.1"/>
    <property type="molecule type" value="Genomic_DNA"/>
</dbReference>
<keyword evidence="1" id="KW-1133">Transmembrane helix</keyword>
<protein>
    <submittedName>
        <fullName evidence="2 4">Uncharacterized protein</fullName>
    </submittedName>
</protein>
<name>A0A0R3UC69_MESCO</name>
<evidence type="ECO:0000256" key="1">
    <source>
        <dbReference type="SAM" id="Phobius"/>
    </source>
</evidence>
<dbReference type="Proteomes" id="UP000267029">
    <property type="component" value="Unassembled WGS sequence"/>
</dbReference>
<feature type="transmembrane region" description="Helical" evidence="1">
    <location>
        <begin position="87"/>
        <end position="110"/>
    </location>
</feature>
<dbReference type="AlphaFoldDB" id="A0A0R3UC69"/>
<gene>
    <name evidence="2" type="ORF">MCOS_LOCUS4517</name>
</gene>
<keyword evidence="3" id="KW-1185">Reference proteome</keyword>
<dbReference type="WBParaSite" id="MCOS_0000451701-mRNA-1">
    <property type="protein sequence ID" value="MCOS_0000451701-mRNA-1"/>
    <property type="gene ID" value="MCOS_0000451701"/>
</dbReference>
<sequence length="113" mass="12950">MFERTATSLWTERLRTSDQILASISHRTAGVVKKKLPLREDACNEEMDEAVVVVAAALFQLFLPRLVESCTRCRRLAILASNRILSLTFQFWLICLKTAAIFVWLLYVFLPCT</sequence>
<evidence type="ECO:0000313" key="2">
    <source>
        <dbReference type="EMBL" id="VDD78514.1"/>
    </source>
</evidence>
<keyword evidence="1" id="KW-0812">Transmembrane</keyword>
<keyword evidence="1" id="KW-0472">Membrane</keyword>
<organism evidence="4">
    <name type="scientific">Mesocestoides corti</name>
    <name type="common">Flatworm</name>
    <dbReference type="NCBI Taxonomy" id="53468"/>
    <lineage>
        <taxon>Eukaryota</taxon>
        <taxon>Metazoa</taxon>
        <taxon>Spiralia</taxon>
        <taxon>Lophotrochozoa</taxon>
        <taxon>Platyhelminthes</taxon>
        <taxon>Cestoda</taxon>
        <taxon>Eucestoda</taxon>
        <taxon>Cyclophyllidea</taxon>
        <taxon>Mesocestoididae</taxon>
        <taxon>Mesocestoides</taxon>
    </lineage>
</organism>
<proteinExistence type="predicted"/>
<evidence type="ECO:0000313" key="3">
    <source>
        <dbReference type="Proteomes" id="UP000267029"/>
    </source>
</evidence>
<accession>A0A0R3UC69</accession>
<evidence type="ECO:0000313" key="4">
    <source>
        <dbReference type="WBParaSite" id="MCOS_0000451701-mRNA-1"/>
    </source>
</evidence>